<dbReference type="InterPro" id="IPR027275">
    <property type="entry name" value="PRC-brl_dom"/>
</dbReference>
<keyword evidence="2" id="KW-0732">Signal</keyword>
<name>A0A0A3Y169_BRAJP</name>
<dbReference type="SUPFAM" id="SSF50346">
    <property type="entry name" value="PRC-barrel domain"/>
    <property type="match status" value="1"/>
</dbReference>
<reference evidence="3 4" key="1">
    <citation type="submission" date="2014-09" db="EMBL/GenBank/DDBJ databases">
        <title>Draft genome of Bradyrhizobium japonicum Is-34.</title>
        <authorList>
            <person name="Tsurumaru H."/>
            <person name="Yamakawa T."/>
            <person name="Hashimoto S."/>
            <person name="Okizaki K."/>
            <person name="Kanesaki Y."/>
            <person name="Yoshikawa H."/>
            <person name="Yajima S."/>
        </authorList>
    </citation>
    <scope>NUCLEOTIDE SEQUENCE [LARGE SCALE GENOMIC DNA]</scope>
    <source>
        <strain evidence="3 4">Is-34</strain>
    </source>
</reference>
<feature type="region of interest" description="Disordered" evidence="1">
    <location>
        <begin position="25"/>
        <end position="63"/>
    </location>
</feature>
<dbReference type="Gene3D" id="2.30.30.240">
    <property type="entry name" value="PRC-barrel domain"/>
    <property type="match status" value="1"/>
</dbReference>
<sequence>MRTAGWLVLSAAIVAGLTVAASRAAEEPSAGPTTPPSEANAPATVQPPASTVPVTPKDAAPPPSVTIIGASDAHGVLGRDVRSAADEDMGRIVDIIVDRTGHVRAAVIDFGGFLGVGSRKIVVDWNAMRFGKIANKKDSITLELTKAQVAAAPEYKEDTPMVVLGASGSLQPLQAIQ</sequence>
<dbReference type="Proteomes" id="UP000030377">
    <property type="component" value="Unassembled WGS sequence"/>
</dbReference>
<comment type="caution">
    <text evidence="3">The sequence shown here is derived from an EMBL/GenBank/DDBJ whole genome shotgun (WGS) entry which is preliminary data.</text>
</comment>
<gene>
    <name evidence="3" type="ORF">MA20_17375</name>
</gene>
<dbReference type="InterPro" id="IPR011033">
    <property type="entry name" value="PRC_barrel-like_sf"/>
</dbReference>
<organism evidence="3 4">
    <name type="scientific">Bradyrhizobium japonicum</name>
    <dbReference type="NCBI Taxonomy" id="375"/>
    <lineage>
        <taxon>Bacteria</taxon>
        <taxon>Pseudomonadati</taxon>
        <taxon>Pseudomonadota</taxon>
        <taxon>Alphaproteobacteria</taxon>
        <taxon>Hyphomicrobiales</taxon>
        <taxon>Nitrobacteraceae</taxon>
        <taxon>Bradyrhizobium</taxon>
    </lineage>
</organism>
<dbReference type="KEGG" id="bjp:RN69_34055"/>
<evidence type="ECO:0000313" key="4">
    <source>
        <dbReference type="Proteomes" id="UP000030377"/>
    </source>
</evidence>
<accession>A0A0A3Y169</accession>
<dbReference type="GeneID" id="64068030"/>
<dbReference type="PANTHER" id="PTHR36505:SF1">
    <property type="entry name" value="BLR1072 PROTEIN"/>
    <property type="match status" value="1"/>
</dbReference>
<dbReference type="STRING" id="375.BKD09_RS37085"/>
<dbReference type="EMBL" id="JRPN01000014">
    <property type="protein sequence ID" value="KGT79116.1"/>
    <property type="molecule type" value="Genomic_DNA"/>
</dbReference>
<feature type="signal peptide" evidence="2">
    <location>
        <begin position="1"/>
        <end position="24"/>
    </location>
</feature>
<proteinExistence type="predicted"/>
<feature type="chain" id="PRO_5043870362" evidence="2">
    <location>
        <begin position="25"/>
        <end position="177"/>
    </location>
</feature>
<dbReference type="eggNOG" id="COG3861">
    <property type="taxonomic scope" value="Bacteria"/>
</dbReference>
<dbReference type="Pfam" id="PF05239">
    <property type="entry name" value="PRC"/>
    <property type="match status" value="1"/>
</dbReference>
<dbReference type="AlphaFoldDB" id="A0A0A3Y169"/>
<dbReference type="PANTHER" id="PTHR36505">
    <property type="entry name" value="BLR1072 PROTEIN"/>
    <property type="match status" value="1"/>
</dbReference>
<evidence type="ECO:0000313" key="3">
    <source>
        <dbReference type="EMBL" id="KGT79116.1"/>
    </source>
</evidence>
<evidence type="ECO:0000256" key="2">
    <source>
        <dbReference type="SAM" id="SignalP"/>
    </source>
</evidence>
<protein>
    <submittedName>
        <fullName evidence="3">Photosystem reaction center subunit H</fullName>
    </submittedName>
</protein>
<dbReference type="PATRIC" id="fig|375.37.peg.4603"/>
<dbReference type="RefSeq" id="WP_028156995.1">
    <property type="nucleotide sequence ID" value="NZ_BJNK01000043.1"/>
</dbReference>
<evidence type="ECO:0000256" key="1">
    <source>
        <dbReference type="SAM" id="MobiDB-lite"/>
    </source>
</evidence>